<dbReference type="Proteomes" id="UP001610444">
    <property type="component" value="Unassembled WGS sequence"/>
</dbReference>
<accession>A0ABR4JZP7</accession>
<dbReference type="GeneID" id="98156066"/>
<protein>
    <submittedName>
        <fullName evidence="2">Uncharacterized protein</fullName>
    </submittedName>
</protein>
<sequence length="184" mass="20744">MCGFSPVGGWNFLLWSFRIRVGSSRARDEFIWLNLRENSGSSSVLGGLHREKFFEVWILRPRPGRMGELPLSRGSSSDRGPSTVARNKRTGFVEQREGCETCCLGNESRVVSCDSHIRHSVSVPPVSHGFPIGWDFLDYPCFRSCMYGYLESNATPPIRTLYRKCGPCHLNFETGERDKAGTKC</sequence>
<gene>
    <name evidence="2" type="ORF">BJX68DRAFT_241864</name>
</gene>
<reference evidence="2 3" key="1">
    <citation type="submission" date="2024-07" db="EMBL/GenBank/DDBJ databases">
        <title>Section-level genome sequencing and comparative genomics of Aspergillus sections Usti and Cavernicolus.</title>
        <authorList>
            <consortium name="Lawrence Berkeley National Laboratory"/>
            <person name="Nybo J.L."/>
            <person name="Vesth T.C."/>
            <person name="Theobald S."/>
            <person name="Frisvad J.C."/>
            <person name="Larsen T.O."/>
            <person name="Kjaerboelling I."/>
            <person name="Rothschild-Mancinelli K."/>
            <person name="Lyhne E.K."/>
            <person name="Kogle M.E."/>
            <person name="Barry K."/>
            <person name="Clum A."/>
            <person name="Na H."/>
            <person name="Ledsgaard L."/>
            <person name="Lin J."/>
            <person name="Lipzen A."/>
            <person name="Kuo A."/>
            <person name="Riley R."/>
            <person name="Mondo S."/>
            <person name="LaButti K."/>
            <person name="Haridas S."/>
            <person name="Pangalinan J."/>
            <person name="Salamov A.A."/>
            <person name="Simmons B.A."/>
            <person name="Magnuson J.K."/>
            <person name="Chen J."/>
            <person name="Drula E."/>
            <person name="Henrissat B."/>
            <person name="Wiebenga A."/>
            <person name="Lubbers R.J."/>
            <person name="Gomes A.C."/>
            <person name="Macurrencykelacurrency M.R."/>
            <person name="Stajich J."/>
            <person name="Grigoriev I.V."/>
            <person name="Mortensen U.H."/>
            <person name="De vries R.P."/>
            <person name="Baker S.E."/>
            <person name="Andersen M.R."/>
        </authorList>
    </citation>
    <scope>NUCLEOTIDE SEQUENCE [LARGE SCALE GENOMIC DNA]</scope>
    <source>
        <strain evidence="2 3">CBS 756.74</strain>
    </source>
</reference>
<keyword evidence="3" id="KW-1185">Reference proteome</keyword>
<dbReference type="RefSeq" id="XP_070896684.1">
    <property type="nucleotide sequence ID" value="XM_071040902.1"/>
</dbReference>
<organism evidence="2 3">
    <name type="scientific">Aspergillus pseudodeflectus</name>
    <dbReference type="NCBI Taxonomy" id="176178"/>
    <lineage>
        <taxon>Eukaryota</taxon>
        <taxon>Fungi</taxon>
        <taxon>Dikarya</taxon>
        <taxon>Ascomycota</taxon>
        <taxon>Pezizomycotina</taxon>
        <taxon>Eurotiomycetes</taxon>
        <taxon>Eurotiomycetidae</taxon>
        <taxon>Eurotiales</taxon>
        <taxon>Aspergillaceae</taxon>
        <taxon>Aspergillus</taxon>
        <taxon>Aspergillus subgen. Nidulantes</taxon>
    </lineage>
</organism>
<evidence type="ECO:0000313" key="3">
    <source>
        <dbReference type="Proteomes" id="UP001610444"/>
    </source>
</evidence>
<dbReference type="EMBL" id="JBFXLR010000036">
    <property type="protein sequence ID" value="KAL2845550.1"/>
    <property type="molecule type" value="Genomic_DNA"/>
</dbReference>
<feature type="region of interest" description="Disordered" evidence="1">
    <location>
        <begin position="68"/>
        <end position="87"/>
    </location>
</feature>
<name>A0ABR4JZP7_9EURO</name>
<proteinExistence type="predicted"/>
<evidence type="ECO:0000256" key="1">
    <source>
        <dbReference type="SAM" id="MobiDB-lite"/>
    </source>
</evidence>
<comment type="caution">
    <text evidence="2">The sequence shown here is derived from an EMBL/GenBank/DDBJ whole genome shotgun (WGS) entry which is preliminary data.</text>
</comment>
<evidence type="ECO:0000313" key="2">
    <source>
        <dbReference type="EMBL" id="KAL2845550.1"/>
    </source>
</evidence>